<dbReference type="RefSeq" id="WP_377821665.1">
    <property type="nucleotide sequence ID" value="NZ_JBHSWJ010000002.1"/>
</dbReference>
<evidence type="ECO:0008006" key="3">
    <source>
        <dbReference type="Google" id="ProtNLM"/>
    </source>
</evidence>
<evidence type="ECO:0000313" key="1">
    <source>
        <dbReference type="EMBL" id="MFC6713701.1"/>
    </source>
</evidence>
<keyword evidence="2" id="KW-1185">Reference proteome</keyword>
<dbReference type="EMBL" id="JBHSWJ010000002">
    <property type="protein sequence ID" value="MFC6713701.1"/>
    <property type="molecule type" value="Genomic_DNA"/>
</dbReference>
<dbReference type="SUPFAM" id="SSF53850">
    <property type="entry name" value="Periplasmic binding protein-like II"/>
    <property type="match status" value="1"/>
</dbReference>
<comment type="caution">
    <text evidence="1">The sequence shown here is derived from an EMBL/GenBank/DDBJ whole genome shotgun (WGS) entry which is preliminary data.</text>
</comment>
<protein>
    <recommendedName>
        <fullName evidence="3">Extracellular solute-binding protein</fullName>
    </recommendedName>
</protein>
<sequence length="122" mass="12590">MTGNQLAYAIAAKSSQKDAAALFLNWLTTPEAAAVASKNGYPSAIADSNSKTLTMSMSATDQIQAGYSAIAKGNGFSSWLQNATKDMTVAETAQLQNLFAGKTTADAVVTTLQSTFAKSANA</sequence>
<dbReference type="Gene3D" id="3.40.190.10">
    <property type="entry name" value="Periplasmic binding protein-like II"/>
    <property type="match status" value="1"/>
</dbReference>
<dbReference type="Proteomes" id="UP001596356">
    <property type="component" value="Unassembled WGS sequence"/>
</dbReference>
<proteinExistence type="predicted"/>
<reference evidence="2" key="1">
    <citation type="journal article" date="2019" name="Int. J. Syst. Evol. Microbiol.">
        <title>The Global Catalogue of Microorganisms (GCM) 10K type strain sequencing project: providing services to taxonomists for standard genome sequencing and annotation.</title>
        <authorList>
            <consortium name="The Broad Institute Genomics Platform"/>
            <consortium name="The Broad Institute Genome Sequencing Center for Infectious Disease"/>
            <person name="Wu L."/>
            <person name="Ma J."/>
        </authorList>
    </citation>
    <scope>NUCLEOTIDE SEQUENCE [LARGE SCALE GENOMIC DNA]</scope>
    <source>
        <strain evidence="2">NBRC 106593</strain>
    </source>
</reference>
<gene>
    <name evidence="1" type="ORF">ACFQBT_07610</name>
</gene>
<accession>A0ABW2ARX2</accession>
<name>A0ABW2ARX2_9MICO</name>
<organism evidence="1 2">
    <name type="scientific">Branchiibius cervicis</name>
    <dbReference type="NCBI Taxonomy" id="908252"/>
    <lineage>
        <taxon>Bacteria</taxon>
        <taxon>Bacillati</taxon>
        <taxon>Actinomycetota</taxon>
        <taxon>Actinomycetes</taxon>
        <taxon>Micrococcales</taxon>
        <taxon>Dermacoccaceae</taxon>
        <taxon>Branchiibius</taxon>
    </lineage>
</organism>
<evidence type="ECO:0000313" key="2">
    <source>
        <dbReference type="Proteomes" id="UP001596356"/>
    </source>
</evidence>